<name>A0ACC2JBS4_9PEZI</name>
<comment type="caution">
    <text evidence="1">The sequence shown here is derived from an EMBL/GenBank/DDBJ whole genome shotgun (WGS) entry which is preliminary data.</text>
</comment>
<gene>
    <name evidence="1" type="ORF">O1611_g8735</name>
</gene>
<organism evidence="1 2">
    <name type="scientific">Lasiodiplodia mahajangana</name>
    <dbReference type="NCBI Taxonomy" id="1108764"/>
    <lineage>
        <taxon>Eukaryota</taxon>
        <taxon>Fungi</taxon>
        <taxon>Dikarya</taxon>
        <taxon>Ascomycota</taxon>
        <taxon>Pezizomycotina</taxon>
        <taxon>Dothideomycetes</taxon>
        <taxon>Dothideomycetes incertae sedis</taxon>
        <taxon>Botryosphaeriales</taxon>
        <taxon>Botryosphaeriaceae</taxon>
        <taxon>Lasiodiplodia</taxon>
    </lineage>
</organism>
<evidence type="ECO:0000313" key="2">
    <source>
        <dbReference type="Proteomes" id="UP001153332"/>
    </source>
</evidence>
<dbReference type="Proteomes" id="UP001153332">
    <property type="component" value="Unassembled WGS sequence"/>
</dbReference>
<sequence length="101" mass="10588">MYLVSMGLQTGHDPVGHYTRSQAAQSNNDETDIDNLGIYPLKYATSDLPAPHSPASLCSGLLFDTTWQGERRGSTEEGAQDAGSTSTAAATIMASLALVAL</sequence>
<evidence type="ECO:0000313" key="1">
    <source>
        <dbReference type="EMBL" id="KAJ8124905.1"/>
    </source>
</evidence>
<accession>A0ACC2JBS4</accession>
<dbReference type="EMBL" id="JAPUUL010002686">
    <property type="protein sequence ID" value="KAJ8124905.1"/>
    <property type="molecule type" value="Genomic_DNA"/>
</dbReference>
<reference evidence="1" key="1">
    <citation type="submission" date="2022-12" db="EMBL/GenBank/DDBJ databases">
        <title>Genome Sequence of Lasiodiplodia mahajangana.</title>
        <authorList>
            <person name="Buettner E."/>
        </authorList>
    </citation>
    <scope>NUCLEOTIDE SEQUENCE</scope>
    <source>
        <strain evidence="1">VT137</strain>
    </source>
</reference>
<proteinExistence type="predicted"/>
<keyword evidence="2" id="KW-1185">Reference proteome</keyword>
<protein>
    <submittedName>
        <fullName evidence="1">Uncharacterized protein</fullName>
    </submittedName>
</protein>